<reference evidence="6 7" key="1">
    <citation type="journal article" date="2016" name="Nat. Commun.">
        <title>Thousands of microbial genomes shed light on interconnected biogeochemical processes in an aquifer system.</title>
        <authorList>
            <person name="Anantharaman K."/>
            <person name="Brown C.T."/>
            <person name="Hug L.A."/>
            <person name="Sharon I."/>
            <person name="Castelle C.J."/>
            <person name="Probst A.J."/>
            <person name="Thomas B.C."/>
            <person name="Singh A."/>
            <person name="Wilkins M.J."/>
            <person name="Karaoz U."/>
            <person name="Brodie E.L."/>
            <person name="Williams K.H."/>
            <person name="Hubbard S.S."/>
            <person name="Banfield J.F."/>
        </authorList>
    </citation>
    <scope>NUCLEOTIDE SEQUENCE [LARGE SCALE GENOMIC DNA]</scope>
</reference>
<dbReference type="CDD" id="cd04762">
    <property type="entry name" value="HTH_MerR-trunc"/>
    <property type="match status" value="1"/>
</dbReference>
<dbReference type="InterPro" id="IPR047057">
    <property type="entry name" value="MerR_fam"/>
</dbReference>
<name>A0A1F5PJT1_9BACT</name>
<comment type="caution">
    <text evidence="6">The sequence shown here is derived from an EMBL/GenBank/DDBJ whole genome shotgun (WGS) entry which is preliminary data.</text>
</comment>
<evidence type="ECO:0000313" key="7">
    <source>
        <dbReference type="Proteomes" id="UP000177682"/>
    </source>
</evidence>
<evidence type="ECO:0000259" key="5">
    <source>
        <dbReference type="PROSITE" id="PS50937"/>
    </source>
</evidence>
<keyword evidence="2" id="KW-0805">Transcription regulation</keyword>
<dbReference type="AlphaFoldDB" id="A0A1F5PJT1"/>
<evidence type="ECO:0000256" key="2">
    <source>
        <dbReference type="ARBA" id="ARBA00023015"/>
    </source>
</evidence>
<keyword evidence="1" id="KW-0678">Repressor</keyword>
<dbReference type="Pfam" id="PF00376">
    <property type="entry name" value="MerR"/>
    <property type="match status" value="1"/>
</dbReference>
<dbReference type="SUPFAM" id="SSF46955">
    <property type="entry name" value="Putative DNA-binding domain"/>
    <property type="match status" value="1"/>
</dbReference>
<dbReference type="EMBL" id="MFEY01000007">
    <property type="protein sequence ID" value="OGE90127.1"/>
    <property type="molecule type" value="Genomic_DNA"/>
</dbReference>
<evidence type="ECO:0000313" key="6">
    <source>
        <dbReference type="EMBL" id="OGE90127.1"/>
    </source>
</evidence>
<keyword evidence="4" id="KW-0804">Transcription</keyword>
<evidence type="ECO:0000256" key="3">
    <source>
        <dbReference type="ARBA" id="ARBA00023125"/>
    </source>
</evidence>
<dbReference type="InterPro" id="IPR000551">
    <property type="entry name" value="MerR-type_HTH_dom"/>
</dbReference>
<dbReference type="PROSITE" id="PS50937">
    <property type="entry name" value="HTH_MERR_2"/>
    <property type="match status" value="1"/>
</dbReference>
<feature type="domain" description="HTH merR-type" evidence="5">
    <location>
        <begin position="6"/>
        <end position="51"/>
    </location>
</feature>
<evidence type="ECO:0000256" key="1">
    <source>
        <dbReference type="ARBA" id="ARBA00022491"/>
    </source>
</evidence>
<keyword evidence="3" id="KW-0238">DNA-binding</keyword>
<dbReference type="GO" id="GO:0003677">
    <property type="term" value="F:DNA binding"/>
    <property type="evidence" value="ECO:0007669"/>
    <property type="project" value="UniProtKB-KW"/>
</dbReference>
<dbReference type="Proteomes" id="UP000177682">
    <property type="component" value="Unassembled WGS sequence"/>
</dbReference>
<dbReference type="SMART" id="SM00422">
    <property type="entry name" value="HTH_MERR"/>
    <property type="match status" value="1"/>
</dbReference>
<dbReference type="Gene3D" id="1.10.1660.10">
    <property type="match status" value="1"/>
</dbReference>
<dbReference type="GO" id="GO:0003700">
    <property type="term" value="F:DNA-binding transcription factor activity"/>
    <property type="evidence" value="ECO:0007669"/>
    <property type="project" value="InterPro"/>
</dbReference>
<protein>
    <recommendedName>
        <fullName evidence="5">HTH merR-type domain-containing protein</fullName>
    </recommendedName>
</protein>
<gene>
    <name evidence="6" type="ORF">A3E29_03395</name>
</gene>
<dbReference type="PANTHER" id="PTHR30204:SF69">
    <property type="entry name" value="MERR-FAMILY TRANSCRIPTIONAL REGULATOR"/>
    <property type="match status" value="1"/>
</dbReference>
<dbReference type="InterPro" id="IPR009061">
    <property type="entry name" value="DNA-bd_dom_put_sf"/>
</dbReference>
<proteinExistence type="predicted"/>
<evidence type="ECO:0000256" key="4">
    <source>
        <dbReference type="ARBA" id="ARBA00023163"/>
    </source>
</evidence>
<organism evidence="6 7">
    <name type="scientific">Candidatus Doudnabacteria bacterium RIFCSPHIGHO2_12_FULL_48_16</name>
    <dbReference type="NCBI Taxonomy" id="1817838"/>
    <lineage>
        <taxon>Bacteria</taxon>
        <taxon>Candidatus Doudnaibacteriota</taxon>
    </lineage>
</organism>
<accession>A0A1F5PJT1</accession>
<sequence length="240" mass="26714">MAEQDLITISEAAEILGVSIDTLRRWDKKGKLSPVKTSDAGYRLYNRSQIELFLNDLFGLAKDWVLKSFEIPSKFYCSNSAVFQTKLIQMQDFLGGVKELSPIFPLLVAVAGEIGNNSFDHNLGNWPDTPGIFFAYDIHKRNIVLADRGLGVFTTLKRVKPELNTDEEALRVAFTEILSGRAPESRGNGLKFVRKIVAENPIGLLFQTGNAELVLTKDSDVLDLKPSIESFRGCLALITF</sequence>
<dbReference type="PANTHER" id="PTHR30204">
    <property type="entry name" value="REDOX-CYCLING DRUG-SENSING TRANSCRIPTIONAL ACTIVATOR SOXR"/>
    <property type="match status" value="1"/>
</dbReference>